<name>A0A8J2JRT3_9HEXA</name>
<dbReference type="OrthoDB" id="277398at2759"/>
<protein>
    <recommendedName>
        <fullName evidence="8">DNA-directed RNA polymerase I subunit RPA49</fullName>
    </recommendedName>
</protein>
<keyword evidence="3" id="KW-0240">DNA-directed RNA polymerase</keyword>
<accession>A0A8J2JRT3</accession>
<comment type="caution">
    <text evidence="6">The sequence shown here is derived from an EMBL/GenBank/DDBJ whole genome shotgun (WGS) entry which is preliminary data.</text>
</comment>
<evidence type="ECO:0000313" key="6">
    <source>
        <dbReference type="EMBL" id="CAG7724991.1"/>
    </source>
</evidence>
<dbReference type="GO" id="GO:0003677">
    <property type="term" value="F:DNA binding"/>
    <property type="evidence" value="ECO:0007669"/>
    <property type="project" value="InterPro"/>
</dbReference>
<evidence type="ECO:0000313" key="7">
    <source>
        <dbReference type="Proteomes" id="UP000708208"/>
    </source>
</evidence>
<proteinExistence type="inferred from homology"/>
<dbReference type="GO" id="GO:0006351">
    <property type="term" value="P:DNA-templated transcription"/>
    <property type="evidence" value="ECO:0007669"/>
    <property type="project" value="InterPro"/>
</dbReference>
<comment type="similarity">
    <text evidence="2">Belongs to the eukaryotic RPA49/POLR1E RNA polymerase subunit family.</text>
</comment>
<reference evidence="6" key="1">
    <citation type="submission" date="2021-06" db="EMBL/GenBank/DDBJ databases">
        <authorList>
            <person name="Hodson N. C."/>
            <person name="Mongue J. A."/>
            <person name="Jaron S. K."/>
        </authorList>
    </citation>
    <scope>NUCLEOTIDE SEQUENCE</scope>
</reference>
<organism evidence="6 7">
    <name type="scientific">Allacma fusca</name>
    <dbReference type="NCBI Taxonomy" id="39272"/>
    <lineage>
        <taxon>Eukaryota</taxon>
        <taxon>Metazoa</taxon>
        <taxon>Ecdysozoa</taxon>
        <taxon>Arthropoda</taxon>
        <taxon>Hexapoda</taxon>
        <taxon>Collembola</taxon>
        <taxon>Symphypleona</taxon>
        <taxon>Sminthuridae</taxon>
        <taxon>Allacma</taxon>
    </lineage>
</organism>
<dbReference type="AlphaFoldDB" id="A0A8J2JRT3"/>
<evidence type="ECO:0000256" key="1">
    <source>
        <dbReference type="ARBA" id="ARBA00004604"/>
    </source>
</evidence>
<sequence>MGKVRVKQVWDKSPNSLGPIQIQFEHAEISTEATGKDLSKYFTGHVLKNIRNSTSDLGRLSGQNNSKKVVVLDSDLMSYVGHADNPSKMSGGGSTTKTYIAIQRKNKMELFEVTPITVSPVVAASFVEDNEKDVVRQSLKERRDAEASLVKVFGSKKKRITFENREKNEVTNMNESIQAAAFDVKMTETPPEIKDDFFLHLIPPCNREAKEVSDIYKISDMITDEELELLEPLALQCLHSTPKDVKCWQDSKTFSDYFYTSLKWLKVRKDEARNVLSMELVLYTEILIWFYKIAYKNIRGSKLPKYPTEFPVELVKKVYNDFTFENAVGVRTRPEELKDKCCCYIMTLVLLAGDYIFDVQLMSTIFQIHIKKLILLARAVGITVNYVTASKEYKAVLKLPLPAILERRGRGKRKF</sequence>
<dbReference type="InterPro" id="IPR009668">
    <property type="entry name" value="RNA_pol-assoc_fac_A49-like"/>
</dbReference>
<dbReference type="Proteomes" id="UP000708208">
    <property type="component" value="Unassembled WGS sequence"/>
</dbReference>
<gene>
    <name evidence="6" type="ORF">AFUS01_LOCUS13977</name>
</gene>
<evidence type="ECO:0008006" key="8">
    <source>
        <dbReference type="Google" id="ProtNLM"/>
    </source>
</evidence>
<evidence type="ECO:0000256" key="2">
    <source>
        <dbReference type="ARBA" id="ARBA00009430"/>
    </source>
</evidence>
<dbReference type="GO" id="GO:0005730">
    <property type="term" value="C:nucleolus"/>
    <property type="evidence" value="ECO:0007669"/>
    <property type="project" value="UniProtKB-SubCell"/>
</dbReference>
<dbReference type="PANTHER" id="PTHR14440">
    <property type="entry name" value="DNA-DIRECTED RNA POLYMERASE I SUBUNIT RPA49"/>
    <property type="match status" value="1"/>
</dbReference>
<dbReference type="Pfam" id="PF06870">
    <property type="entry name" value="RNA_pol_I_A49"/>
    <property type="match status" value="1"/>
</dbReference>
<dbReference type="EMBL" id="CAJVCH010116279">
    <property type="protein sequence ID" value="CAG7724991.1"/>
    <property type="molecule type" value="Genomic_DNA"/>
</dbReference>
<evidence type="ECO:0000256" key="5">
    <source>
        <dbReference type="ARBA" id="ARBA00023242"/>
    </source>
</evidence>
<comment type="subcellular location">
    <subcellularLocation>
        <location evidence="1">Nucleus</location>
        <location evidence="1">Nucleolus</location>
    </subcellularLocation>
</comment>
<dbReference type="GO" id="GO:0000428">
    <property type="term" value="C:DNA-directed RNA polymerase complex"/>
    <property type="evidence" value="ECO:0007669"/>
    <property type="project" value="UniProtKB-KW"/>
</dbReference>
<keyword evidence="7" id="KW-1185">Reference proteome</keyword>
<evidence type="ECO:0000256" key="3">
    <source>
        <dbReference type="ARBA" id="ARBA00022478"/>
    </source>
</evidence>
<evidence type="ECO:0000256" key="4">
    <source>
        <dbReference type="ARBA" id="ARBA00023163"/>
    </source>
</evidence>
<keyword evidence="5" id="KW-0539">Nucleus</keyword>
<keyword evidence="4" id="KW-0804">Transcription</keyword>